<dbReference type="EMBL" id="JBJJXI010000028">
    <property type="protein sequence ID" value="KAL3403773.1"/>
    <property type="molecule type" value="Genomic_DNA"/>
</dbReference>
<proteinExistence type="predicted"/>
<dbReference type="AlphaFoldDB" id="A0ABD2XFE4"/>
<evidence type="ECO:0000313" key="2">
    <source>
        <dbReference type="Proteomes" id="UP001627154"/>
    </source>
</evidence>
<gene>
    <name evidence="1" type="ORF">TKK_003455</name>
</gene>
<protein>
    <submittedName>
        <fullName evidence="1">Uncharacterized protein</fullName>
    </submittedName>
</protein>
<sequence length="132" mass="15301">MVCGLLAIVDSLEKRGYELELSDALEIMQLFGYYGFFKQSVAIEKCLYSDKEFENEAKEIMLSPSVRLYDQYVGNYDDNNEDNNEEEEITSEAGKSLGSLSLFNLILLRPEEALKRLTYKDYFDFARSLQLF</sequence>
<dbReference type="Proteomes" id="UP001627154">
    <property type="component" value="Unassembled WGS sequence"/>
</dbReference>
<evidence type="ECO:0000313" key="1">
    <source>
        <dbReference type="EMBL" id="KAL3403773.1"/>
    </source>
</evidence>
<name>A0ABD2XFE4_9HYME</name>
<keyword evidence="2" id="KW-1185">Reference proteome</keyword>
<comment type="caution">
    <text evidence="1">The sequence shown here is derived from an EMBL/GenBank/DDBJ whole genome shotgun (WGS) entry which is preliminary data.</text>
</comment>
<organism evidence="1 2">
    <name type="scientific">Trichogramma kaykai</name>
    <dbReference type="NCBI Taxonomy" id="54128"/>
    <lineage>
        <taxon>Eukaryota</taxon>
        <taxon>Metazoa</taxon>
        <taxon>Ecdysozoa</taxon>
        <taxon>Arthropoda</taxon>
        <taxon>Hexapoda</taxon>
        <taxon>Insecta</taxon>
        <taxon>Pterygota</taxon>
        <taxon>Neoptera</taxon>
        <taxon>Endopterygota</taxon>
        <taxon>Hymenoptera</taxon>
        <taxon>Apocrita</taxon>
        <taxon>Proctotrupomorpha</taxon>
        <taxon>Chalcidoidea</taxon>
        <taxon>Trichogrammatidae</taxon>
        <taxon>Trichogramma</taxon>
    </lineage>
</organism>
<reference evidence="1 2" key="1">
    <citation type="journal article" date="2024" name="bioRxiv">
        <title>A reference genome for Trichogramma kaykai: A tiny desert-dwelling parasitoid wasp with competing sex-ratio distorters.</title>
        <authorList>
            <person name="Culotta J."/>
            <person name="Lindsey A.R."/>
        </authorList>
    </citation>
    <scope>NUCLEOTIDE SEQUENCE [LARGE SCALE GENOMIC DNA]</scope>
    <source>
        <strain evidence="1 2">KSX58</strain>
    </source>
</reference>
<accession>A0ABD2XFE4</accession>